<dbReference type="EMBL" id="UGPB01000001">
    <property type="protein sequence ID" value="STY29053.1"/>
    <property type="molecule type" value="Genomic_DNA"/>
</dbReference>
<proteinExistence type="predicted"/>
<gene>
    <name evidence="2" type="ORF">NCTC11532_01232</name>
</gene>
<dbReference type="Proteomes" id="UP000255297">
    <property type="component" value="Unassembled WGS sequence"/>
</dbReference>
<sequence>MAHPNISQAKTIKIINNYLKYHNLPFKWNETGICNGLAAVHAQYVLQGKEDIFLKMLQKISSMSEGDFKASMNHDSPDEDLDHFISQVVLAYDPGLFDKKISQRDSFKALNIDSKPLDSDFILPLITSEENWASILKDMDLQKGEVLKINSPNHSISIHRLNGEYIAFDPNYQEGIKRFRTEEELMTELRTNVFRFQDKNMALTFTRITRSGFQHSSSFEQPKPEDYARKYLDVNAIASYSEKTINNATFIAAYGNEALMQLYFKKDKDLTASVLMELGYEAIRDNNNSETLGSIITQLNSCSETTIQERKDKKTAFRNLILLSILNGRQELFNKLIENDFGLNVFQHIDDSILMELASRGGDKELLIQILAKIKSSPCQGSIEESEDELTSEIEDTEEFDEETEETEEYDQKTEDVEELHLDEEDVQVGSLADFLGDDYIQTIEEDVQVGSLADFLGEDYIQTAEEDVQVGSLADFLGDDYIQTAEPEPSPLAKIILQKNKKGEDAIMLAIKGQSPDCLRVLFKQLKEEGYNLSEEKLQDYLELAICTNNVHMVDEIFHKKNSEEIKSLVDGISLSSEQVQKMNIHLLKTLERNGMVFDNNSQNIMTEKANQKMSHIEILGVKLVKFVEYIKSVFTFTCSPKEEDVANLGYPHKIKNAPCDNLTSKFNSFKQKHQEHTTEQESKKEAELDNTSPIIQAN</sequence>
<feature type="region of interest" description="Disordered" evidence="1">
    <location>
        <begin position="381"/>
        <end position="412"/>
    </location>
</feature>
<keyword evidence="3" id="KW-1185">Reference proteome</keyword>
<reference evidence="2 3" key="1">
    <citation type="submission" date="2018-06" db="EMBL/GenBank/DDBJ databases">
        <authorList>
            <consortium name="Pathogen Informatics"/>
            <person name="Doyle S."/>
        </authorList>
    </citation>
    <scope>NUCLEOTIDE SEQUENCE [LARGE SCALE GENOMIC DNA]</scope>
    <source>
        <strain evidence="2 3">NCTC11532</strain>
    </source>
</reference>
<name>A0A378LQJ1_9GAMM</name>
<evidence type="ECO:0000313" key="2">
    <source>
        <dbReference type="EMBL" id="STY29053.1"/>
    </source>
</evidence>
<accession>A0A378LQJ1</accession>
<protein>
    <submittedName>
        <fullName evidence="2">Ankyrin repeat-containing protein</fullName>
    </submittedName>
</protein>
<feature type="compositionally biased region" description="Polar residues" evidence="1">
    <location>
        <begin position="691"/>
        <end position="700"/>
    </location>
</feature>
<feature type="region of interest" description="Disordered" evidence="1">
    <location>
        <begin position="671"/>
        <end position="700"/>
    </location>
</feature>
<dbReference type="RefSeq" id="WP_031566221.1">
    <property type="nucleotide sequence ID" value="NZ_UGPB01000001.1"/>
</dbReference>
<dbReference type="SUPFAM" id="SSF140860">
    <property type="entry name" value="Pseudo ankyrin repeat-like"/>
    <property type="match status" value="1"/>
</dbReference>
<dbReference type="STRING" id="1122170.GCA_000701265_01252"/>
<feature type="compositionally biased region" description="Basic and acidic residues" evidence="1">
    <location>
        <begin position="674"/>
        <end position="689"/>
    </location>
</feature>
<dbReference type="AlphaFoldDB" id="A0A378LQJ1"/>
<feature type="compositionally biased region" description="Acidic residues" evidence="1">
    <location>
        <begin position="384"/>
        <end position="409"/>
    </location>
</feature>
<organism evidence="2 3">
    <name type="scientific">Legionella wadsworthii</name>
    <dbReference type="NCBI Taxonomy" id="28088"/>
    <lineage>
        <taxon>Bacteria</taxon>
        <taxon>Pseudomonadati</taxon>
        <taxon>Pseudomonadota</taxon>
        <taxon>Gammaproteobacteria</taxon>
        <taxon>Legionellales</taxon>
        <taxon>Legionellaceae</taxon>
        <taxon>Legionella</taxon>
    </lineage>
</organism>
<dbReference type="OrthoDB" id="5654137at2"/>
<evidence type="ECO:0000256" key="1">
    <source>
        <dbReference type="SAM" id="MobiDB-lite"/>
    </source>
</evidence>
<evidence type="ECO:0000313" key="3">
    <source>
        <dbReference type="Proteomes" id="UP000255297"/>
    </source>
</evidence>